<protein>
    <submittedName>
        <fullName evidence="1">Uncharacterized protein</fullName>
    </submittedName>
</protein>
<dbReference type="Proteomes" id="UP000836387">
    <property type="component" value="Unassembled WGS sequence"/>
</dbReference>
<dbReference type="EMBL" id="CADEHS020000116">
    <property type="protein sequence ID" value="CAG9949983.1"/>
    <property type="molecule type" value="Genomic_DNA"/>
</dbReference>
<gene>
    <name evidence="1" type="ORF">CRV2_00021436</name>
</gene>
<keyword evidence="2" id="KW-1185">Reference proteome</keyword>
<organism evidence="1 2">
    <name type="scientific">Clonostachys rosea f. rosea IK726</name>
    <dbReference type="NCBI Taxonomy" id="1349383"/>
    <lineage>
        <taxon>Eukaryota</taxon>
        <taxon>Fungi</taxon>
        <taxon>Dikarya</taxon>
        <taxon>Ascomycota</taxon>
        <taxon>Pezizomycotina</taxon>
        <taxon>Sordariomycetes</taxon>
        <taxon>Hypocreomycetidae</taxon>
        <taxon>Hypocreales</taxon>
        <taxon>Bionectriaceae</taxon>
        <taxon>Clonostachys</taxon>
    </lineage>
</organism>
<evidence type="ECO:0000313" key="1">
    <source>
        <dbReference type="EMBL" id="CAG9949983.1"/>
    </source>
</evidence>
<sequence>MTVEEKMGKFFQVPSGSQGLSITEKRKSRSLPEVPEARMESEETINQAATQRRRISQARRDTSDIGNHQQDRNSYASRNKLVSRYSSYLSPKVETTAAFPQPSPSPQRTSEVPSTIRGAWKEDDITTNWGSIHSAVNGISLEPVRAVEVMHSARPSATPRIGDEEDIYGEAVAEDESTSSEEFYIEDHSYELQHELEDSVSERRVPKVTFPLWHYRVGDRCSTFTLRRQMPDSRRAPPPSALDLTKPPKPSCDWQTMWNVVDVDSPSYSIAGSDFDETPEPLCIPSARSEKLDLGDDPRSSRLTVVPANLLPSHSPRVTKTTSLTVYPVRPDQFSSPTPPDSDDSDHSVIEVPLVYADSDEDLEKRQPSRWTISAAPPNKSGNQVASGIPASRGKEKMYQIPMRKSMGAPSNGRVNLTHLERISTSYIPGDHLAL</sequence>
<reference evidence="1" key="2">
    <citation type="submission" date="2021-10" db="EMBL/GenBank/DDBJ databases">
        <authorList>
            <person name="Piombo E."/>
        </authorList>
    </citation>
    <scope>NUCLEOTIDE SEQUENCE</scope>
</reference>
<comment type="caution">
    <text evidence="1">The sequence shown here is derived from an EMBL/GenBank/DDBJ whole genome shotgun (WGS) entry which is preliminary data.</text>
</comment>
<accession>A0ACA9UBI6</accession>
<reference evidence="1" key="1">
    <citation type="submission" date="2020-04" db="EMBL/GenBank/DDBJ databases">
        <authorList>
            <person name="Broberg M."/>
        </authorList>
    </citation>
    <scope>NUCLEOTIDE SEQUENCE</scope>
</reference>
<name>A0ACA9UBI6_BIOOC</name>
<proteinExistence type="predicted"/>
<evidence type="ECO:0000313" key="2">
    <source>
        <dbReference type="Proteomes" id="UP000836387"/>
    </source>
</evidence>